<evidence type="ECO:0000256" key="7">
    <source>
        <dbReference type="ARBA" id="ARBA00022927"/>
    </source>
</evidence>
<keyword evidence="8" id="KW-1133">Transmembrane helix</keyword>
<dbReference type="Pfam" id="PF12693">
    <property type="entry name" value="GspL_C"/>
    <property type="match status" value="1"/>
</dbReference>
<keyword evidence="7" id="KW-0653">Protein transport</keyword>
<organism evidence="12 13">
    <name type="scientific">Rivibacter subsaxonicus</name>
    <dbReference type="NCBI Taxonomy" id="457575"/>
    <lineage>
        <taxon>Bacteria</taxon>
        <taxon>Pseudomonadati</taxon>
        <taxon>Pseudomonadota</taxon>
        <taxon>Betaproteobacteria</taxon>
        <taxon>Burkholderiales</taxon>
        <taxon>Rivibacter</taxon>
    </lineage>
</organism>
<dbReference type="GO" id="GO:0015628">
    <property type="term" value="P:protein secretion by the type II secretion system"/>
    <property type="evidence" value="ECO:0007669"/>
    <property type="project" value="InterPro"/>
</dbReference>
<dbReference type="AlphaFoldDB" id="A0A4Q7VZQ3"/>
<protein>
    <submittedName>
        <fullName evidence="12">General secretion pathway protein L</fullName>
    </submittedName>
</protein>
<feature type="domain" description="GspL cytoplasmic actin-ATPase-like" evidence="10">
    <location>
        <begin position="55"/>
        <end position="144"/>
    </location>
</feature>
<sequence>MSVLVVLIPPRPRLAAGSAAATPAPAPDEFVWVLSDDRLSIAREGRGAASALPRAESLIAVLAPTDVSWHRIDCPRASPARMAAALTGVLEEMVIDDVEGLHLALAPGARPGEPTWVAATDRNWLQQALARLEQGGRAVERVTPSMWPDTPPTLHVHESLATDGRLQLTLSHAHPEGVGHWPLGPTPGALGASAGSGGLRALLPQPLPPDWRCSATPAAASAAGQWFGPDSPVQIQSATEQALQATRSLWNLRQFSLVAAHRGLARLRDGWRRVSRDRAWRPLRWGLATLVVVQIVGLNLAAWQQRKTLAAKQTQMVALLQAAHPQVRAVLDAPVQMQRETDALRASAGRAGDSDLEPMLQAAASAWPQPQPVGQFSYEPGKLTLATPGWSEDQINGFRAALAPAGWRVEADGGRLTLQRAPAGAPAGARPRS</sequence>
<evidence type="ECO:0000256" key="1">
    <source>
        <dbReference type="ARBA" id="ARBA00004377"/>
    </source>
</evidence>
<dbReference type="SUPFAM" id="SSF53067">
    <property type="entry name" value="Actin-like ATPase domain"/>
    <property type="match status" value="1"/>
</dbReference>
<evidence type="ECO:0000313" key="12">
    <source>
        <dbReference type="EMBL" id="RZU02048.1"/>
    </source>
</evidence>
<feature type="domain" description="GspL periplasmic" evidence="11">
    <location>
        <begin position="278"/>
        <end position="411"/>
    </location>
</feature>
<dbReference type="InterPro" id="IPR007812">
    <property type="entry name" value="T2SS_protein-GspL"/>
</dbReference>
<evidence type="ECO:0000313" key="13">
    <source>
        <dbReference type="Proteomes" id="UP000293671"/>
    </source>
</evidence>
<accession>A0A4Q7VZQ3</accession>
<dbReference type="NCBIfam" id="TIGR01709">
    <property type="entry name" value="typeII_sec_gspL"/>
    <property type="match status" value="1"/>
</dbReference>
<dbReference type="Proteomes" id="UP000293671">
    <property type="component" value="Unassembled WGS sequence"/>
</dbReference>
<gene>
    <name evidence="12" type="ORF">EV670_0066</name>
</gene>
<dbReference type="GO" id="GO:0005886">
    <property type="term" value="C:plasma membrane"/>
    <property type="evidence" value="ECO:0007669"/>
    <property type="project" value="UniProtKB-SubCell"/>
</dbReference>
<dbReference type="RefSeq" id="WP_130429839.1">
    <property type="nucleotide sequence ID" value="NZ_SHKP01000004.1"/>
</dbReference>
<evidence type="ECO:0000256" key="9">
    <source>
        <dbReference type="ARBA" id="ARBA00023136"/>
    </source>
</evidence>
<dbReference type="InterPro" id="IPR025691">
    <property type="entry name" value="GspL_pp_dom"/>
</dbReference>
<reference evidence="12 13" key="1">
    <citation type="submission" date="2019-02" db="EMBL/GenBank/DDBJ databases">
        <title>Genomic Encyclopedia of Type Strains, Phase IV (KMG-IV): sequencing the most valuable type-strain genomes for metagenomic binning, comparative biology and taxonomic classification.</title>
        <authorList>
            <person name="Goeker M."/>
        </authorList>
    </citation>
    <scope>NUCLEOTIDE SEQUENCE [LARGE SCALE GENOMIC DNA]</scope>
    <source>
        <strain evidence="12 13">DSM 19570</strain>
    </source>
</reference>
<evidence type="ECO:0000256" key="4">
    <source>
        <dbReference type="ARBA" id="ARBA00022475"/>
    </source>
</evidence>
<evidence type="ECO:0000256" key="8">
    <source>
        <dbReference type="ARBA" id="ARBA00022989"/>
    </source>
</evidence>
<evidence type="ECO:0000256" key="2">
    <source>
        <dbReference type="ARBA" id="ARBA00005318"/>
    </source>
</evidence>
<keyword evidence="4" id="KW-1003">Cell membrane</keyword>
<dbReference type="Pfam" id="PF05134">
    <property type="entry name" value="T2SSL"/>
    <property type="match status" value="1"/>
</dbReference>
<keyword evidence="13" id="KW-1185">Reference proteome</keyword>
<comment type="caution">
    <text evidence="12">The sequence shown here is derived from an EMBL/GenBank/DDBJ whole genome shotgun (WGS) entry which is preliminary data.</text>
</comment>
<comment type="subcellular location">
    <subcellularLocation>
        <location evidence="1">Cell inner membrane</location>
        <topology evidence="1">Single-pass membrane protein</topology>
    </subcellularLocation>
</comment>
<comment type="similarity">
    <text evidence="2">Belongs to the GSP L family.</text>
</comment>
<keyword evidence="6" id="KW-0812">Transmembrane</keyword>
<keyword evidence="3" id="KW-0813">Transport</keyword>
<dbReference type="InterPro" id="IPR024230">
    <property type="entry name" value="GspL_cyto_dom"/>
</dbReference>
<evidence type="ECO:0000259" key="10">
    <source>
        <dbReference type="Pfam" id="PF05134"/>
    </source>
</evidence>
<dbReference type="GO" id="GO:0015627">
    <property type="term" value="C:type II protein secretion system complex"/>
    <property type="evidence" value="ECO:0007669"/>
    <property type="project" value="InterPro"/>
</dbReference>
<evidence type="ECO:0000259" key="11">
    <source>
        <dbReference type="Pfam" id="PF12693"/>
    </source>
</evidence>
<dbReference type="Gene3D" id="3.30.420.380">
    <property type="match status" value="1"/>
</dbReference>
<dbReference type="EMBL" id="SHKP01000004">
    <property type="protein sequence ID" value="RZU02048.1"/>
    <property type="molecule type" value="Genomic_DNA"/>
</dbReference>
<keyword evidence="5" id="KW-0997">Cell inner membrane</keyword>
<evidence type="ECO:0000256" key="5">
    <source>
        <dbReference type="ARBA" id="ARBA00022519"/>
    </source>
</evidence>
<keyword evidence="9" id="KW-0472">Membrane</keyword>
<evidence type="ECO:0000256" key="3">
    <source>
        <dbReference type="ARBA" id="ARBA00022448"/>
    </source>
</evidence>
<proteinExistence type="inferred from homology"/>
<dbReference type="InterPro" id="IPR043129">
    <property type="entry name" value="ATPase_NBD"/>
</dbReference>
<dbReference type="OrthoDB" id="8557903at2"/>
<evidence type="ECO:0000256" key="6">
    <source>
        <dbReference type="ARBA" id="ARBA00022692"/>
    </source>
</evidence>
<dbReference type="GO" id="GO:0009276">
    <property type="term" value="C:Gram-negative-bacterium-type cell wall"/>
    <property type="evidence" value="ECO:0007669"/>
    <property type="project" value="InterPro"/>
</dbReference>
<name>A0A4Q7VZQ3_9BURK</name>